<dbReference type="OrthoDB" id="8061056at2759"/>
<dbReference type="GeneID" id="113495216"/>
<feature type="region of interest" description="Disordered" evidence="1">
    <location>
        <begin position="104"/>
        <end position="123"/>
    </location>
</feature>
<feature type="compositionally biased region" description="Low complexity" evidence="1">
    <location>
        <begin position="208"/>
        <end position="217"/>
    </location>
</feature>
<gene>
    <name evidence="3" type="primary">LOC113495216</name>
</gene>
<dbReference type="InParanoid" id="A0A7E5VMV6"/>
<evidence type="ECO:0000313" key="3">
    <source>
        <dbReference type="RefSeq" id="XP_026729640.1"/>
    </source>
</evidence>
<reference evidence="3" key="1">
    <citation type="submission" date="2025-08" db="UniProtKB">
        <authorList>
            <consortium name="RefSeq"/>
        </authorList>
    </citation>
    <scope>IDENTIFICATION</scope>
</reference>
<dbReference type="SUPFAM" id="SSF57903">
    <property type="entry name" value="FYVE/PHD zinc finger"/>
    <property type="match status" value="1"/>
</dbReference>
<dbReference type="AlphaFoldDB" id="A0A7E5VMV6"/>
<dbReference type="Proteomes" id="UP000322000">
    <property type="component" value="Chromosome 6"/>
</dbReference>
<dbReference type="KEGG" id="tnl:113495216"/>
<dbReference type="InterPro" id="IPR013083">
    <property type="entry name" value="Znf_RING/FYVE/PHD"/>
</dbReference>
<evidence type="ECO:0000256" key="1">
    <source>
        <dbReference type="SAM" id="MobiDB-lite"/>
    </source>
</evidence>
<feature type="region of interest" description="Disordered" evidence="1">
    <location>
        <begin position="146"/>
        <end position="270"/>
    </location>
</feature>
<sequence>MKPSCTKVKNPCKICLQGVTNKNGLQCQGACKKWAHFKCLNYTPGKISDIKAGIIKVTCPCPDCETTQPKEFLTNPPFTCSNHQCPANTIPKCQSNECPSNKQVNKQVPAVPSPSRKAQKPIPADYPGECPNKECSNQAIRCPAVECPNSRQESKSKTKPHPRVPPPKPPSPPPPTRRQKSPNKNQSNPCRNSPKGKCYEDSKKKAPAKAAPKAAAKTCPNECDQDKKKQKKKPPSRSRSSSLVSTDPSSICANPTCSSSSRSNMSADPRRRASMMHALQDMCTTVGKLSVQLKDLMCKMMQNI</sequence>
<name>A0A7E5VMV6_TRINI</name>
<keyword evidence="2" id="KW-1185">Reference proteome</keyword>
<feature type="compositionally biased region" description="Polar residues" evidence="1">
    <location>
        <begin position="243"/>
        <end position="266"/>
    </location>
</feature>
<evidence type="ECO:0000313" key="2">
    <source>
        <dbReference type="Proteomes" id="UP000322000"/>
    </source>
</evidence>
<dbReference type="InterPro" id="IPR011011">
    <property type="entry name" value="Znf_FYVE_PHD"/>
</dbReference>
<proteinExistence type="predicted"/>
<dbReference type="RefSeq" id="XP_026729640.1">
    <property type="nucleotide sequence ID" value="XM_026873839.1"/>
</dbReference>
<organism evidence="2 3">
    <name type="scientific">Trichoplusia ni</name>
    <name type="common">Cabbage looper</name>
    <dbReference type="NCBI Taxonomy" id="7111"/>
    <lineage>
        <taxon>Eukaryota</taxon>
        <taxon>Metazoa</taxon>
        <taxon>Ecdysozoa</taxon>
        <taxon>Arthropoda</taxon>
        <taxon>Hexapoda</taxon>
        <taxon>Insecta</taxon>
        <taxon>Pterygota</taxon>
        <taxon>Neoptera</taxon>
        <taxon>Endopterygota</taxon>
        <taxon>Lepidoptera</taxon>
        <taxon>Glossata</taxon>
        <taxon>Ditrysia</taxon>
        <taxon>Noctuoidea</taxon>
        <taxon>Noctuidae</taxon>
        <taxon>Plusiinae</taxon>
        <taxon>Trichoplusia</taxon>
    </lineage>
</organism>
<protein>
    <submittedName>
        <fullName evidence="3">Ras-associated and pleckstrin homology domains-containing protein 1-like</fullName>
    </submittedName>
</protein>
<accession>A0A7E5VMV6</accession>
<dbReference type="Gene3D" id="3.30.40.10">
    <property type="entry name" value="Zinc/RING finger domain, C3HC4 (zinc finger)"/>
    <property type="match status" value="1"/>
</dbReference>
<feature type="compositionally biased region" description="Pro residues" evidence="1">
    <location>
        <begin position="163"/>
        <end position="176"/>
    </location>
</feature>